<evidence type="ECO:0000256" key="7">
    <source>
        <dbReference type="ARBA" id="ARBA00023239"/>
    </source>
</evidence>
<dbReference type="InterPro" id="IPR013785">
    <property type="entry name" value="Aldolase_TIM"/>
</dbReference>
<dbReference type="InterPro" id="IPR058240">
    <property type="entry name" value="rSAM_sf"/>
</dbReference>
<keyword evidence="4 8" id="KW-0460">Magnesium</keyword>
<sequence>MTLNSDLESGLALPVMEHFYTLQGEGMHSGRAAYFIRLGGCDVGCHWCDVKESWDAELHPLMNAEELAKTAAAHCKTIVITGGEPLMWNLNPLTQHLKSLGCAIHIETSGAHPLSGRLDWVTLSPKKNSLPLEEIYQRADELKVIVYNQHDFQFAKAQAEKVSDSCHLLLQSEWGRREILYPEITKFILENPKWRASVQTHKYLNIP</sequence>
<keyword evidence="1 8" id="KW-0004">4Fe-4S</keyword>
<dbReference type="GO" id="GO:0051539">
    <property type="term" value="F:4 iron, 4 sulfur cluster binding"/>
    <property type="evidence" value="ECO:0007669"/>
    <property type="project" value="UniProtKB-UniRule"/>
</dbReference>
<dbReference type="PANTHER" id="PTHR42836:SF1">
    <property type="entry name" value="7-CARBOXY-7-DEAZAGUANINE SYNTHASE"/>
    <property type="match status" value="1"/>
</dbReference>
<dbReference type="GO" id="GO:0000287">
    <property type="term" value="F:magnesium ion binding"/>
    <property type="evidence" value="ECO:0007669"/>
    <property type="project" value="UniProtKB-UniRule"/>
</dbReference>
<comment type="pathway">
    <text evidence="8">Purine metabolism; 7-cyano-7-deazaguanine biosynthesis.</text>
</comment>
<dbReference type="Pfam" id="PF04055">
    <property type="entry name" value="Radical_SAM"/>
    <property type="match status" value="1"/>
</dbReference>
<reference evidence="10 11" key="1">
    <citation type="submission" date="2016-11" db="EMBL/GenBank/DDBJ databases">
        <authorList>
            <person name="Jaros S."/>
            <person name="Januszkiewicz K."/>
            <person name="Wedrychowicz H."/>
        </authorList>
    </citation>
    <scope>NUCLEOTIDE SEQUENCE [LARGE SCALE GENOMIC DNA]</scope>
    <source>
        <strain evidence="10 11">DSM 25479</strain>
    </source>
</reference>
<protein>
    <recommendedName>
        <fullName evidence="8">7-carboxy-7-deazaguanine synthase</fullName>
        <shortName evidence="8">CDG synthase</shortName>
        <ecNumber evidence="8">4.3.99.3</ecNumber>
    </recommendedName>
    <alternativeName>
        <fullName evidence="8">Queuosine biosynthesis protein QueE</fullName>
    </alternativeName>
</protein>
<dbReference type="EC" id="4.3.99.3" evidence="8"/>
<comment type="function">
    <text evidence="8">Catalyzes the complex heterocyclic radical-mediated conversion of 6-carboxy-5,6,7,8-tetrahydropterin (CPH4) to 7-carboxy-7-deazaguanine (CDG), a step common to the biosynthetic pathways of all 7-deazapurine-containing compounds.</text>
</comment>
<dbReference type="Gene3D" id="3.20.20.70">
    <property type="entry name" value="Aldolase class I"/>
    <property type="match status" value="1"/>
</dbReference>
<feature type="binding site" evidence="8">
    <location>
        <position position="207"/>
    </location>
    <ligand>
        <name>substrate</name>
    </ligand>
</feature>
<feature type="binding site" evidence="8">
    <location>
        <begin position="47"/>
        <end position="49"/>
    </location>
    <ligand>
        <name>S-adenosyl-L-methionine</name>
        <dbReference type="ChEBI" id="CHEBI:59789"/>
    </ligand>
</feature>
<feature type="domain" description="Radical SAM core" evidence="9">
    <location>
        <begin position="28"/>
        <end position="207"/>
    </location>
</feature>
<keyword evidence="5 8" id="KW-0408">Iron</keyword>
<comment type="catalytic activity">
    <reaction evidence="8">
        <text>6-carboxy-5,6,7,8-tetrahydropterin + H(+) = 7-carboxy-7-carbaguanine + NH4(+)</text>
        <dbReference type="Rhea" id="RHEA:27974"/>
        <dbReference type="ChEBI" id="CHEBI:15378"/>
        <dbReference type="ChEBI" id="CHEBI:28938"/>
        <dbReference type="ChEBI" id="CHEBI:61032"/>
        <dbReference type="ChEBI" id="CHEBI:61036"/>
        <dbReference type="EC" id="4.3.99.3"/>
    </reaction>
</comment>
<keyword evidence="6 8" id="KW-0411">Iron-sulfur</keyword>
<evidence type="ECO:0000256" key="8">
    <source>
        <dbReference type="HAMAP-Rule" id="MF_00917"/>
    </source>
</evidence>
<evidence type="ECO:0000256" key="2">
    <source>
        <dbReference type="ARBA" id="ARBA00022691"/>
    </source>
</evidence>
<evidence type="ECO:0000259" key="9">
    <source>
        <dbReference type="PROSITE" id="PS51918"/>
    </source>
</evidence>
<evidence type="ECO:0000256" key="3">
    <source>
        <dbReference type="ARBA" id="ARBA00022723"/>
    </source>
</evidence>
<feature type="binding site" evidence="8">
    <location>
        <begin position="124"/>
        <end position="126"/>
    </location>
    <ligand>
        <name>S-adenosyl-L-methionine</name>
        <dbReference type="ChEBI" id="CHEBI:59789"/>
    </ligand>
</feature>
<dbReference type="Proteomes" id="UP000184335">
    <property type="component" value="Unassembled WGS sequence"/>
</dbReference>
<dbReference type="STRING" id="1118202.SAMN05443429_101400"/>
<evidence type="ECO:0000313" key="11">
    <source>
        <dbReference type="Proteomes" id="UP000184335"/>
    </source>
</evidence>
<feature type="binding site" evidence="8">
    <location>
        <position position="83"/>
    </location>
    <ligand>
        <name>S-adenosyl-L-methionine</name>
        <dbReference type="ChEBI" id="CHEBI:59789"/>
    </ligand>
</feature>
<dbReference type="PANTHER" id="PTHR42836">
    <property type="entry name" value="7-CARBOXY-7-DEAZAGUANINE SYNTHASE"/>
    <property type="match status" value="1"/>
</dbReference>
<dbReference type="GO" id="GO:0016840">
    <property type="term" value="F:carbon-nitrogen lyase activity"/>
    <property type="evidence" value="ECO:0007669"/>
    <property type="project" value="UniProtKB-UniRule"/>
</dbReference>
<dbReference type="SUPFAM" id="SSF102114">
    <property type="entry name" value="Radical SAM enzymes"/>
    <property type="match status" value="1"/>
</dbReference>
<keyword evidence="11" id="KW-1185">Reference proteome</keyword>
<accession>A0A1M6ASJ6</accession>
<dbReference type="GO" id="GO:0008616">
    <property type="term" value="P:tRNA queuosine(34) biosynthetic process"/>
    <property type="evidence" value="ECO:0007669"/>
    <property type="project" value="UniProtKB-UniRule"/>
</dbReference>
<evidence type="ECO:0000256" key="4">
    <source>
        <dbReference type="ARBA" id="ARBA00022842"/>
    </source>
</evidence>
<feature type="binding site" evidence="8">
    <location>
        <position position="81"/>
    </location>
    <ligand>
        <name>substrate</name>
    </ligand>
</feature>
<feature type="binding site" evidence="8">
    <location>
        <begin position="22"/>
        <end position="24"/>
    </location>
    <ligand>
        <name>substrate</name>
    </ligand>
</feature>
<feature type="binding site" evidence="8">
    <location>
        <position position="48"/>
    </location>
    <ligand>
        <name>[4Fe-4S] cluster</name>
        <dbReference type="ChEBI" id="CHEBI:49883"/>
        <note>4Fe-4S-S-AdoMet</note>
    </ligand>
</feature>
<dbReference type="InterPro" id="IPR024924">
    <property type="entry name" value="7-CO-7-deazaguanine_synth-like"/>
</dbReference>
<comment type="cofactor">
    <cofactor evidence="8">
        <name>Mg(2+)</name>
        <dbReference type="ChEBI" id="CHEBI:18420"/>
    </cofactor>
</comment>
<feature type="binding site" evidence="8">
    <location>
        <position position="45"/>
    </location>
    <ligand>
        <name>[4Fe-4S] cluster</name>
        <dbReference type="ChEBI" id="CHEBI:49883"/>
        <note>4Fe-4S-S-AdoMet</note>
    </ligand>
</feature>
<evidence type="ECO:0000313" key="10">
    <source>
        <dbReference type="EMBL" id="SHI39391.1"/>
    </source>
</evidence>
<dbReference type="RefSeq" id="WP_073177787.1">
    <property type="nucleotide sequence ID" value="NZ_FQYI01000001.1"/>
</dbReference>
<comment type="cofactor">
    <cofactor evidence="8">
        <name>[4Fe-4S] cluster</name>
        <dbReference type="ChEBI" id="CHEBI:49883"/>
    </cofactor>
    <text evidence="8">Binds 1 [4Fe-4S] cluster. The cluster is coordinated with 3 cysteines and an exchangeable S-adenosyl-L-methionine.</text>
</comment>
<evidence type="ECO:0000256" key="5">
    <source>
        <dbReference type="ARBA" id="ARBA00023004"/>
    </source>
</evidence>
<keyword evidence="7 8" id="KW-0456">Lyase</keyword>
<gene>
    <name evidence="8" type="primary">queE</name>
    <name evidence="10" type="ORF">SAMN05443429_101400</name>
</gene>
<dbReference type="InterPro" id="IPR007197">
    <property type="entry name" value="rSAM"/>
</dbReference>
<feature type="binding site" evidence="8">
    <location>
        <position position="41"/>
    </location>
    <ligand>
        <name>[4Fe-4S] cluster</name>
        <dbReference type="ChEBI" id="CHEBI:49883"/>
        <note>4Fe-4S-S-AdoMet</note>
    </ligand>
</feature>
<evidence type="ECO:0000256" key="1">
    <source>
        <dbReference type="ARBA" id="ARBA00022485"/>
    </source>
</evidence>
<dbReference type="SFLD" id="SFLDS00029">
    <property type="entry name" value="Radical_SAM"/>
    <property type="match status" value="1"/>
</dbReference>
<comment type="similarity">
    <text evidence="8">Belongs to the radical SAM superfamily. 7-carboxy-7-deazaguanine synthase family.</text>
</comment>
<keyword evidence="2 8" id="KW-0949">S-adenosyl-L-methionine</keyword>
<keyword evidence="8" id="KW-0671">Queuosine biosynthesis</keyword>
<feature type="binding site" evidence="8">
    <location>
        <position position="37"/>
    </location>
    <ligand>
        <name>substrate</name>
    </ligand>
</feature>
<dbReference type="UniPathway" id="UPA00391"/>
<comment type="caution">
    <text evidence="8">Lacks conserved residue(s) required for the propagation of feature annotation.</text>
</comment>
<proteinExistence type="inferred from homology"/>
<comment type="cofactor">
    <cofactor evidence="8">
        <name>S-adenosyl-L-methionine</name>
        <dbReference type="ChEBI" id="CHEBI:59789"/>
    </cofactor>
    <text evidence="8">Binds 1 S-adenosyl-L-methionine per subunit.</text>
</comment>
<name>A0A1M6ASJ6_9FLAO</name>
<dbReference type="AlphaFoldDB" id="A0A1M6ASJ6"/>
<comment type="subunit">
    <text evidence="8">Homodimer.</text>
</comment>
<evidence type="ECO:0000256" key="6">
    <source>
        <dbReference type="ARBA" id="ARBA00023014"/>
    </source>
</evidence>
<organism evidence="10 11">
    <name type="scientific">Cruoricaptor ignavus</name>
    <dbReference type="NCBI Taxonomy" id="1118202"/>
    <lineage>
        <taxon>Bacteria</taxon>
        <taxon>Pseudomonadati</taxon>
        <taxon>Bacteroidota</taxon>
        <taxon>Flavobacteriia</taxon>
        <taxon>Flavobacteriales</taxon>
        <taxon>Weeksellaceae</taxon>
        <taxon>Cruoricaptor</taxon>
    </lineage>
</organism>
<dbReference type="EMBL" id="FQYI01000001">
    <property type="protein sequence ID" value="SHI39391.1"/>
    <property type="molecule type" value="Genomic_DNA"/>
</dbReference>
<keyword evidence="3 8" id="KW-0479">Metal-binding</keyword>
<dbReference type="GO" id="GO:1904047">
    <property type="term" value="F:S-adenosyl-L-methionine binding"/>
    <property type="evidence" value="ECO:0007669"/>
    <property type="project" value="UniProtKB-UniRule"/>
</dbReference>
<dbReference type="PROSITE" id="PS51918">
    <property type="entry name" value="RADICAL_SAM"/>
    <property type="match status" value="1"/>
</dbReference>
<dbReference type="PIRSF" id="PIRSF000370">
    <property type="entry name" value="QueE"/>
    <property type="match status" value="1"/>
</dbReference>
<dbReference type="HAMAP" id="MF_00917">
    <property type="entry name" value="QueE"/>
    <property type="match status" value="1"/>
</dbReference>
<dbReference type="OrthoDB" id="9792276at2"/>